<evidence type="ECO:0000313" key="3">
    <source>
        <dbReference type="EMBL" id="SPD05413.1"/>
    </source>
</evidence>
<reference evidence="3" key="1">
    <citation type="submission" date="2018-02" db="EMBL/GenBank/DDBJ databases">
        <authorList>
            <person name="Cohen D.B."/>
            <person name="Kent A.D."/>
        </authorList>
    </citation>
    <scope>NUCLEOTIDE SEQUENCE</scope>
</reference>
<dbReference type="EMBL" id="OIVN01002658">
    <property type="protein sequence ID" value="SPD05413.1"/>
    <property type="molecule type" value="Genomic_DNA"/>
</dbReference>
<organism evidence="3">
    <name type="scientific">Fagus sylvatica</name>
    <name type="common">Beechnut</name>
    <dbReference type="NCBI Taxonomy" id="28930"/>
    <lineage>
        <taxon>Eukaryota</taxon>
        <taxon>Viridiplantae</taxon>
        <taxon>Streptophyta</taxon>
        <taxon>Embryophyta</taxon>
        <taxon>Tracheophyta</taxon>
        <taxon>Spermatophyta</taxon>
        <taxon>Magnoliopsida</taxon>
        <taxon>eudicotyledons</taxon>
        <taxon>Gunneridae</taxon>
        <taxon>Pentapetalae</taxon>
        <taxon>rosids</taxon>
        <taxon>fabids</taxon>
        <taxon>Fagales</taxon>
        <taxon>Fagaceae</taxon>
        <taxon>Fagus</taxon>
    </lineage>
</organism>
<dbReference type="PROSITE" id="PS00028">
    <property type="entry name" value="ZINC_FINGER_C2H2_1"/>
    <property type="match status" value="1"/>
</dbReference>
<accession>A0A2N9H0T8</accession>
<dbReference type="PANTHER" id="PTHR47591:SF1">
    <property type="entry name" value="ZINC FINGER PROTEIN ZAT2-RELATED"/>
    <property type="match status" value="1"/>
</dbReference>
<proteinExistence type="predicted"/>
<feature type="domain" description="C2H2-type" evidence="2">
    <location>
        <begin position="125"/>
        <end position="152"/>
    </location>
</feature>
<keyword evidence="1" id="KW-0863">Zinc-finger</keyword>
<protein>
    <recommendedName>
        <fullName evidence="2">C2H2-type domain-containing protein</fullName>
    </recommendedName>
</protein>
<keyword evidence="1" id="KW-0479">Metal-binding</keyword>
<dbReference type="InterPro" id="IPR013087">
    <property type="entry name" value="Znf_C2H2_type"/>
</dbReference>
<evidence type="ECO:0000259" key="2">
    <source>
        <dbReference type="PROSITE" id="PS50157"/>
    </source>
</evidence>
<gene>
    <name evidence="3" type="ORF">FSB_LOCUS33295</name>
</gene>
<dbReference type="SMART" id="SM00355">
    <property type="entry name" value="ZnF_C2H2"/>
    <property type="match status" value="1"/>
</dbReference>
<evidence type="ECO:0000256" key="1">
    <source>
        <dbReference type="PROSITE-ProRule" id="PRU00042"/>
    </source>
</evidence>
<keyword evidence="1" id="KW-0862">Zinc</keyword>
<sequence length="216" mass="22967">MLTGFPRVSPMCGGASGGVSGRGFPAGYRAESNKLDGGCHALNGGLWRLQQAMGATIVFEHAADDATPQETDRNTMWCVIQIGAGIFSVIPFVAQQTGGHDVARGSNTVRAHGAHALDVGGSPKYHCMICGKEFPSKYARGGHMRMHPKHQRQGLIPPPTGESSAIRGQVNILMEPQENGALASPEIDLNVPAAPETFLKFDLNMPPPEEDDGYGY</sequence>
<dbReference type="PROSITE" id="PS50157">
    <property type="entry name" value="ZINC_FINGER_C2H2_2"/>
    <property type="match status" value="1"/>
</dbReference>
<dbReference type="PANTHER" id="PTHR47591">
    <property type="entry name" value="ZINC FINGER PROTEIN ZAT2-RELATED"/>
    <property type="match status" value="1"/>
</dbReference>
<dbReference type="GO" id="GO:0008270">
    <property type="term" value="F:zinc ion binding"/>
    <property type="evidence" value="ECO:0007669"/>
    <property type="project" value="UniProtKB-KW"/>
</dbReference>
<name>A0A2N9H0T8_FAGSY</name>
<dbReference type="AlphaFoldDB" id="A0A2N9H0T8"/>